<dbReference type="STRING" id="169435.ERS852551_00754"/>
<evidence type="ECO:0000256" key="3">
    <source>
        <dbReference type="ARBA" id="ARBA00022814"/>
    </source>
</evidence>
<evidence type="ECO:0000256" key="5">
    <source>
        <dbReference type="ARBA" id="ARBA00023015"/>
    </source>
</evidence>
<dbReference type="InterPro" id="IPR036555">
    <property type="entry name" value="NusA_N_sf"/>
</dbReference>
<evidence type="ECO:0000256" key="2">
    <source>
        <dbReference type="ARBA" id="ARBA00022490"/>
    </source>
</evidence>
<gene>
    <name evidence="7 9" type="primary">nusA</name>
    <name evidence="9" type="ORF">ANACOL_04039</name>
</gene>
<evidence type="ECO:0000313" key="10">
    <source>
        <dbReference type="Proteomes" id="UP000003803"/>
    </source>
</evidence>
<dbReference type="CDD" id="cd04455">
    <property type="entry name" value="S1_NusA"/>
    <property type="match status" value="1"/>
</dbReference>
<keyword evidence="3 7" id="KW-0889">Transcription antitermination</keyword>
<evidence type="ECO:0000313" key="9">
    <source>
        <dbReference type="EMBL" id="EDS09266.1"/>
    </source>
</evidence>
<dbReference type="InterPro" id="IPR010213">
    <property type="entry name" value="TF_NusA"/>
</dbReference>
<dbReference type="SUPFAM" id="SSF50249">
    <property type="entry name" value="Nucleic acid-binding proteins"/>
    <property type="match status" value="1"/>
</dbReference>
<dbReference type="Pfam" id="PF08529">
    <property type="entry name" value="NusA_N"/>
    <property type="match status" value="1"/>
</dbReference>
<dbReference type="InterPro" id="IPR015946">
    <property type="entry name" value="KH_dom-like_a/b"/>
</dbReference>
<feature type="domain" description="S1 motif" evidence="8">
    <location>
        <begin position="142"/>
        <end position="210"/>
    </location>
</feature>
<dbReference type="AlphaFoldDB" id="B0PH18"/>
<dbReference type="eggNOG" id="COG0195">
    <property type="taxonomic scope" value="Bacteria"/>
</dbReference>
<reference evidence="9" key="1">
    <citation type="submission" date="2007-11" db="EMBL/GenBank/DDBJ databases">
        <authorList>
            <person name="Fulton L."/>
            <person name="Clifton S."/>
            <person name="Fulton B."/>
            <person name="Xu J."/>
            <person name="Minx P."/>
            <person name="Pepin K.H."/>
            <person name="Johnson M."/>
            <person name="Thiruvilangam P."/>
            <person name="Bhonagiri V."/>
            <person name="Nash W.E."/>
            <person name="Mardis E.R."/>
            <person name="Wilson R.K."/>
        </authorList>
    </citation>
    <scope>NUCLEOTIDE SEQUENCE [LARGE SCALE GENOMIC DNA]</scope>
    <source>
        <strain evidence="9">DSM 17241</strain>
    </source>
</reference>
<dbReference type="GO" id="GO:0003723">
    <property type="term" value="F:RNA binding"/>
    <property type="evidence" value="ECO:0007669"/>
    <property type="project" value="UniProtKB-UniRule"/>
</dbReference>
<dbReference type="Gene3D" id="3.30.300.20">
    <property type="match status" value="2"/>
</dbReference>
<dbReference type="EMBL" id="ABGD02000030">
    <property type="protein sequence ID" value="EDS09266.1"/>
    <property type="molecule type" value="Genomic_DNA"/>
</dbReference>
<dbReference type="SMART" id="SM00316">
    <property type="entry name" value="S1"/>
    <property type="match status" value="1"/>
</dbReference>
<dbReference type="Gene3D" id="3.30.1480.10">
    <property type="entry name" value="NusA, N-terminal domain"/>
    <property type="match status" value="1"/>
</dbReference>
<dbReference type="NCBIfam" id="TIGR01953">
    <property type="entry name" value="NusA"/>
    <property type="match status" value="1"/>
</dbReference>
<evidence type="ECO:0000259" key="8">
    <source>
        <dbReference type="SMART" id="SM00316"/>
    </source>
</evidence>
<comment type="subunit">
    <text evidence="7">Monomer. Binds directly to the core enzyme of the DNA-dependent RNA polymerase and to nascent RNA.</text>
</comment>
<dbReference type="SUPFAM" id="SSF54814">
    <property type="entry name" value="Prokaryotic type KH domain (KH-domain type II)"/>
    <property type="match status" value="2"/>
</dbReference>
<keyword evidence="5 7" id="KW-0805">Transcription regulation</keyword>
<proteinExistence type="inferred from homology"/>
<dbReference type="SUPFAM" id="SSF69705">
    <property type="entry name" value="Transcription factor NusA, N-terminal domain"/>
    <property type="match status" value="1"/>
</dbReference>
<keyword evidence="6 7" id="KW-0804">Transcription</keyword>
<keyword evidence="1 7" id="KW-0806">Transcription termination</keyword>
<evidence type="ECO:0000256" key="1">
    <source>
        <dbReference type="ARBA" id="ARBA00022472"/>
    </source>
</evidence>
<organism evidence="9 10">
    <name type="scientific">Anaerotruncus colihominis DSM 17241</name>
    <dbReference type="NCBI Taxonomy" id="445972"/>
    <lineage>
        <taxon>Bacteria</taxon>
        <taxon>Bacillati</taxon>
        <taxon>Bacillota</taxon>
        <taxon>Clostridia</taxon>
        <taxon>Eubacteriales</taxon>
        <taxon>Oscillospiraceae</taxon>
        <taxon>Anaerotruncus</taxon>
    </lineage>
</organism>
<dbReference type="HAMAP" id="MF_00945_B">
    <property type="entry name" value="NusA_B"/>
    <property type="match status" value="1"/>
</dbReference>
<name>B0PH18_9FIRM</name>
<dbReference type="FunFam" id="3.30.300.20:FF:000005">
    <property type="entry name" value="Transcription termination/antitermination protein NusA"/>
    <property type="match status" value="1"/>
</dbReference>
<dbReference type="CDD" id="cd02134">
    <property type="entry name" value="KH-II_NusA_rpt1"/>
    <property type="match status" value="1"/>
</dbReference>
<comment type="function">
    <text evidence="7">Participates in both transcription termination and antitermination.</text>
</comment>
<sequence>MGESGKMNTSNTEFFEALALMEKEKGIPRSLLAEKIATAIGNAIRRDMGASEDSVVDINPDTGRFYVAMRKTVVDDLLDPAQEILPEEAVKYDSGATLGDIVEIPLDTKQFGRIAAQTAKHVIRQGIREAERGQLFAEFSSRQHDIVTATVLRTDQVRGNVTLELGKSEAVLPKGEQVPGEEYADGARIKVYVVDVVNGEKGPRIMISRTHPGLVKRLFEMEVPEIFDGTIEVKSISREAGSRTKIAVWSNDENVDPVGACIGPKGQRVSAIVEELGGEKIDVVRYSADPAEFIAAALSPADVVSVEVDPDGAKSCRVSVPDHQLSLAIGNKGQNARLAAKLTGWKIDIKPESGFYGE</sequence>
<dbReference type="GO" id="GO:0003700">
    <property type="term" value="F:DNA-binding transcription factor activity"/>
    <property type="evidence" value="ECO:0007669"/>
    <property type="project" value="InterPro"/>
</dbReference>
<dbReference type="Gene3D" id="2.40.50.140">
    <property type="entry name" value="Nucleic acid-binding proteins"/>
    <property type="match status" value="1"/>
</dbReference>
<dbReference type="FunFam" id="3.30.300.20:FF:000002">
    <property type="entry name" value="Transcription termination/antitermination protein NusA"/>
    <property type="match status" value="1"/>
</dbReference>
<dbReference type="GO" id="GO:0005829">
    <property type="term" value="C:cytosol"/>
    <property type="evidence" value="ECO:0007669"/>
    <property type="project" value="TreeGrafter"/>
</dbReference>
<comment type="similarity">
    <text evidence="7">Belongs to the NusA family.</text>
</comment>
<dbReference type="InterPro" id="IPR009019">
    <property type="entry name" value="KH_sf_prok-type"/>
</dbReference>
<dbReference type="GO" id="GO:0006353">
    <property type="term" value="P:DNA-templated transcription termination"/>
    <property type="evidence" value="ECO:0007669"/>
    <property type="project" value="UniProtKB-UniRule"/>
</dbReference>
<keyword evidence="2 7" id="KW-0963">Cytoplasm</keyword>
<dbReference type="Proteomes" id="UP000003803">
    <property type="component" value="Unassembled WGS sequence"/>
</dbReference>
<dbReference type="InterPro" id="IPR030842">
    <property type="entry name" value="TF_NusA_bacterial"/>
</dbReference>
<reference evidence="9" key="2">
    <citation type="submission" date="2013-09" db="EMBL/GenBank/DDBJ databases">
        <title>Draft genome sequence of Anaerotruncus colihominis(DSM 17241).</title>
        <authorList>
            <person name="Sudarsanam P."/>
            <person name="Ley R."/>
            <person name="Guruge J."/>
            <person name="Turnbaugh P.J."/>
            <person name="Mahowald M."/>
            <person name="Liep D."/>
            <person name="Gordon J."/>
        </authorList>
    </citation>
    <scope>NUCLEOTIDE SEQUENCE</scope>
    <source>
        <strain evidence="9">DSM 17241</strain>
    </source>
</reference>
<evidence type="ECO:0000256" key="4">
    <source>
        <dbReference type="ARBA" id="ARBA00022884"/>
    </source>
</evidence>
<dbReference type="CDD" id="cd22529">
    <property type="entry name" value="KH-II_NusA_rpt2"/>
    <property type="match status" value="1"/>
</dbReference>
<dbReference type="PROSITE" id="PS50084">
    <property type="entry name" value="KH_TYPE_1"/>
    <property type="match status" value="1"/>
</dbReference>
<dbReference type="InterPro" id="IPR013735">
    <property type="entry name" value="TF_NusA_N"/>
</dbReference>
<keyword evidence="4 7" id="KW-0694">RNA-binding</keyword>
<accession>B0PH18</accession>
<dbReference type="InterPro" id="IPR003029">
    <property type="entry name" value="S1_domain"/>
</dbReference>
<dbReference type="Pfam" id="PF26594">
    <property type="entry name" value="KH_NusA_2nd"/>
    <property type="match status" value="1"/>
</dbReference>
<comment type="caution">
    <text evidence="9">The sequence shown here is derived from an EMBL/GenBank/DDBJ whole genome shotgun (WGS) entry which is preliminary data.</text>
</comment>
<dbReference type="InterPro" id="IPR058582">
    <property type="entry name" value="KH_NusA_2nd"/>
</dbReference>
<dbReference type="HOGENOM" id="CLU_029242_2_2_9"/>
<evidence type="ECO:0000256" key="6">
    <source>
        <dbReference type="ARBA" id="ARBA00023163"/>
    </source>
</evidence>
<dbReference type="InterPro" id="IPR012340">
    <property type="entry name" value="NA-bd_OB-fold"/>
</dbReference>
<dbReference type="GO" id="GO:0031564">
    <property type="term" value="P:transcription antitermination"/>
    <property type="evidence" value="ECO:0007669"/>
    <property type="project" value="UniProtKB-UniRule"/>
</dbReference>
<dbReference type="PANTHER" id="PTHR22648">
    <property type="entry name" value="TRANSCRIPTION TERMINATION FACTOR NUSA"/>
    <property type="match status" value="1"/>
</dbReference>
<comment type="subcellular location">
    <subcellularLocation>
        <location evidence="7">Cytoplasm</location>
    </subcellularLocation>
</comment>
<dbReference type="PANTHER" id="PTHR22648:SF0">
    <property type="entry name" value="TRANSCRIPTION TERMINATION_ANTITERMINATION PROTEIN NUSA"/>
    <property type="match status" value="1"/>
</dbReference>
<evidence type="ECO:0000256" key="7">
    <source>
        <dbReference type="HAMAP-Rule" id="MF_00945"/>
    </source>
</evidence>
<dbReference type="Pfam" id="PF13184">
    <property type="entry name" value="KH_NusA_1st"/>
    <property type="match status" value="1"/>
</dbReference>
<protein>
    <recommendedName>
        <fullName evidence="7">Transcription termination/antitermination protein NusA</fullName>
    </recommendedName>
</protein>
<keyword evidence="10" id="KW-1185">Reference proteome</keyword>
<dbReference type="InterPro" id="IPR025249">
    <property type="entry name" value="TF_NusA_KH_1st"/>
</dbReference>